<sequence>MKKLPLYLMMTVLSLSIFPTSMSAKEKDPIALTANPKEVPAEVKIMINRLEEIKAMDKSSMTKVEKKELRKEVREIKANLKSSSSGVYLSVGAIIIIILLLILLL</sequence>
<comment type="caution">
    <text evidence="3">The sequence shown here is derived from an EMBL/GenBank/DDBJ whole genome shotgun (WGS) entry which is preliminary data.</text>
</comment>
<accession>A0A553CKH9</accession>
<dbReference type="Proteomes" id="UP000318585">
    <property type="component" value="Unassembled WGS sequence"/>
</dbReference>
<name>A0A553CKH9_9FLAO</name>
<keyword evidence="2" id="KW-0732">Signal</keyword>
<feature type="signal peptide" evidence="2">
    <location>
        <begin position="1"/>
        <end position="24"/>
    </location>
</feature>
<keyword evidence="4" id="KW-1185">Reference proteome</keyword>
<dbReference type="RefSeq" id="WP_143391496.1">
    <property type="nucleotide sequence ID" value="NZ_VJZQ01000024.1"/>
</dbReference>
<organism evidence="3 4">
    <name type="scientific">Flavobacterium franklandianum</name>
    <dbReference type="NCBI Taxonomy" id="2594430"/>
    <lineage>
        <taxon>Bacteria</taxon>
        <taxon>Pseudomonadati</taxon>
        <taxon>Bacteroidota</taxon>
        <taxon>Flavobacteriia</taxon>
        <taxon>Flavobacteriales</taxon>
        <taxon>Flavobacteriaceae</taxon>
        <taxon>Flavobacterium</taxon>
    </lineage>
</organism>
<keyword evidence="1" id="KW-0812">Transmembrane</keyword>
<dbReference type="EMBL" id="VJZR01000007">
    <property type="protein sequence ID" value="TRX20964.1"/>
    <property type="molecule type" value="Genomic_DNA"/>
</dbReference>
<dbReference type="OrthoDB" id="799395at2"/>
<evidence type="ECO:0000313" key="4">
    <source>
        <dbReference type="Proteomes" id="UP000318585"/>
    </source>
</evidence>
<evidence type="ECO:0000256" key="2">
    <source>
        <dbReference type="SAM" id="SignalP"/>
    </source>
</evidence>
<evidence type="ECO:0000313" key="3">
    <source>
        <dbReference type="EMBL" id="TRX20964.1"/>
    </source>
</evidence>
<proteinExistence type="predicted"/>
<keyword evidence="1" id="KW-0472">Membrane</keyword>
<evidence type="ECO:0008006" key="5">
    <source>
        <dbReference type="Google" id="ProtNLM"/>
    </source>
</evidence>
<reference evidence="3 4" key="1">
    <citation type="submission" date="2019-07" db="EMBL/GenBank/DDBJ databases">
        <title>Novel species of Flavobacterium.</title>
        <authorList>
            <person name="Liu Q."/>
            <person name="Xin Y.-H."/>
        </authorList>
    </citation>
    <scope>NUCLEOTIDE SEQUENCE [LARGE SCALE GENOMIC DNA]</scope>
    <source>
        <strain evidence="3 4">LB3P56</strain>
    </source>
</reference>
<feature type="transmembrane region" description="Helical" evidence="1">
    <location>
        <begin position="87"/>
        <end position="104"/>
    </location>
</feature>
<keyword evidence="1" id="KW-1133">Transmembrane helix</keyword>
<dbReference type="AlphaFoldDB" id="A0A553CKH9"/>
<gene>
    <name evidence="3" type="ORF">FNW17_09880</name>
</gene>
<evidence type="ECO:0000256" key="1">
    <source>
        <dbReference type="SAM" id="Phobius"/>
    </source>
</evidence>
<feature type="chain" id="PRO_5022168986" description="Seryl-tRNA synthetase" evidence="2">
    <location>
        <begin position="25"/>
        <end position="105"/>
    </location>
</feature>
<protein>
    <recommendedName>
        <fullName evidence="5">Seryl-tRNA synthetase</fullName>
    </recommendedName>
</protein>